<name>A0ABV4XEK7_9CYAN</name>
<proteinExistence type="predicted"/>
<dbReference type="SUPFAM" id="SSF53335">
    <property type="entry name" value="S-adenosyl-L-methionine-dependent methyltransferases"/>
    <property type="match status" value="1"/>
</dbReference>
<accession>A0ABV4XEK7</accession>
<protein>
    <recommendedName>
        <fullName evidence="3">Methyltransferase type 11 domain-containing protein</fullName>
    </recommendedName>
</protein>
<sequence length="191" mass="22422">METTSMTDLRLNLGCGERHFEGYINVDKYGNPDVKHDLETFPWPWKDNSVIEILLIHVLEHLGQDSKIYLNIIKEMYRICQPGAKIRIVVPHHRHDFFFDDPTHVRVVTPMGLSLFSQRLNRKWIEEKAANSPLGLYLNVDFEVIETYYTPSSHWFTLHPESEVDVGFLLSESTYYNNLIEQIEMVLEVIK</sequence>
<dbReference type="EMBL" id="JBHFNQ010000219">
    <property type="protein sequence ID" value="MFB2881230.1"/>
    <property type="molecule type" value="Genomic_DNA"/>
</dbReference>
<dbReference type="Proteomes" id="UP001576774">
    <property type="component" value="Unassembled WGS sequence"/>
</dbReference>
<reference evidence="1 2" key="1">
    <citation type="submission" date="2024-09" db="EMBL/GenBank/DDBJ databases">
        <title>Floridaenema gen nov. (Aerosakkonemataceae, Aerosakkonematales ord. nov., Cyanobacteria) from benthic tropical and subtropical fresh waters, with the description of four new species.</title>
        <authorList>
            <person name="Moretto J.A."/>
            <person name="Berthold D.E."/>
            <person name="Lefler F.W."/>
            <person name="Huang I.-S."/>
            <person name="Laughinghouse H. IV."/>
        </authorList>
    </citation>
    <scope>NUCLEOTIDE SEQUENCE [LARGE SCALE GENOMIC DNA]</scope>
    <source>
        <strain evidence="1 2">BLCC-F46</strain>
    </source>
</reference>
<dbReference type="RefSeq" id="WP_413274214.1">
    <property type="nucleotide sequence ID" value="NZ_JBHFNQ010000219.1"/>
</dbReference>
<evidence type="ECO:0008006" key="3">
    <source>
        <dbReference type="Google" id="ProtNLM"/>
    </source>
</evidence>
<dbReference type="InterPro" id="IPR029063">
    <property type="entry name" value="SAM-dependent_MTases_sf"/>
</dbReference>
<keyword evidence="2" id="KW-1185">Reference proteome</keyword>
<dbReference type="Gene3D" id="3.40.50.150">
    <property type="entry name" value="Vaccinia Virus protein VP39"/>
    <property type="match status" value="1"/>
</dbReference>
<evidence type="ECO:0000313" key="2">
    <source>
        <dbReference type="Proteomes" id="UP001576774"/>
    </source>
</evidence>
<gene>
    <name evidence="1" type="ORF">ACE1CC_30635</name>
</gene>
<organism evidence="1 2">
    <name type="scientific">Floridaenema aerugineum BLCC-F46</name>
    <dbReference type="NCBI Taxonomy" id="3153654"/>
    <lineage>
        <taxon>Bacteria</taxon>
        <taxon>Bacillati</taxon>
        <taxon>Cyanobacteriota</taxon>
        <taxon>Cyanophyceae</taxon>
        <taxon>Oscillatoriophycideae</taxon>
        <taxon>Aerosakkonematales</taxon>
        <taxon>Aerosakkonemataceae</taxon>
        <taxon>Floridanema</taxon>
        <taxon>Floridanema aerugineum</taxon>
    </lineage>
</organism>
<evidence type="ECO:0000313" key="1">
    <source>
        <dbReference type="EMBL" id="MFB2881230.1"/>
    </source>
</evidence>
<comment type="caution">
    <text evidence="1">The sequence shown here is derived from an EMBL/GenBank/DDBJ whole genome shotgun (WGS) entry which is preliminary data.</text>
</comment>